<dbReference type="Proteomes" id="UP001218579">
    <property type="component" value="Unassembled WGS sequence"/>
</dbReference>
<reference evidence="2 3" key="1">
    <citation type="submission" date="2023-01" db="EMBL/GenBank/DDBJ databases">
        <title>Novel species of the genus Asticcacaulis isolated from rivers.</title>
        <authorList>
            <person name="Lu H."/>
        </authorList>
    </citation>
    <scope>NUCLEOTIDE SEQUENCE [LARGE SCALE GENOMIC DNA]</scope>
    <source>
        <strain evidence="2 3">LKC15W</strain>
    </source>
</reference>
<organism evidence="2 3">
    <name type="scientific">Asticcacaulis machinosus</name>
    <dbReference type="NCBI Taxonomy" id="2984211"/>
    <lineage>
        <taxon>Bacteria</taxon>
        <taxon>Pseudomonadati</taxon>
        <taxon>Pseudomonadota</taxon>
        <taxon>Alphaproteobacteria</taxon>
        <taxon>Caulobacterales</taxon>
        <taxon>Caulobacteraceae</taxon>
        <taxon>Asticcacaulis</taxon>
    </lineage>
</organism>
<evidence type="ECO:0000313" key="3">
    <source>
        <dbReference type="Proteomes" id="UP001218579"/>
    </source>
</evidence>
<feature type="compositionally biased region" description="Polar residues" evidence="1">
    <location>
        <begin position="76"/>
        <end position="87"/>
    </location>
</feature>
<gene>
    <name evidence="2" type="ORF">PQU98_00390</name>
</gene>
<evidence type="ECO:0000256" key="1">
    <source>
        <dbReference type="SAM" id="MobiDB-lite"/>
    </source>
</evidence>
<feature type="region of interest" description="Disordered" evidence="1">
    <location>
        <begin position="70"/>
        <end position="95"/>
    </location>
</feature>
<dbReference type="RefSeq" id="WP_272742907.1">
    <property type="nucleotide sequence ID" value="NZ_JAQQKV010000001.1"/>
</dbReference>
<proteinExistence type="predicted"/>
<dbReference type="EMBL" id="JAQQKV010000001">
    <property type="protein sequence ID" value="MDC7674579.1"/>
    <property type="molecule type" value="Genomic_DNA"/>
</dbReference>
<keyword evidence="3" id="KW-1185">Reference proteome</keyword>
<name>A0ABT5HEA6_9CAUL</name>
<sequence length="95" mass="10992">MTELPDATNRMLDQYLDVVLHAFSTGKRLHSDTREKILYVIRAAAQSDPQLATYLSQEIDAYNRGSYERRHAADRSLQSLRETLTNTTDRREPTH</sequence>
<evidence type="ECO:0000313" key="2">
    <source>
        <dbReference type="EMBL" id="MDC7674579.1"/>
    </source>
</evidence>
<comment type="caution">
    <text evidence="2">The sequence shown here is derived from an EMBL/GenBank/DDBJ whole genome shotgun (WGS) entry which is preliminary data.</text>
</comment>
<protein>
    <submittedName>
        <fullName evidence="2">Uncharacterized protein</fullName>
    </submittedName>
</protein>
<accession>A0ABT5HEA6</accession>